<dbReference type="Proteomes" id="UP000023566">
    <property type="component" value="Chromosome"/>
</dbReference>
<protein>
    <recommendedName>
        <fullName evidence="1">DUF6946 domain-containing protein</fullName>
    </recommendedName>
</protein>
<gene>
    <name evidence="2" type="ORF">H839_08559</name>
</gene>
<dbReference type="Pfam" id="PF22187">
    <property type="entry name" value="DUF6946"/>
    <property type="match status" value="1"/>
</dbReference>
<dbReference type="EMBL" id="AOTZ01000004">
    <property type="protein sequence ID" value="EZP77671.1"/>
    <property type="molecule type" value="Genomic_DNA"/>
</dbReference>
<reference evidence="2 3" key="1">
    <citation type="journal article" date="2014" name="Appl. Microbiol. Biotechnol.">
        <title>Transformable facultative thermophile Geobacillus stearothermophilus NUB3621 as a host strain for metabolic engineering.</title>
        <authorList>
            <person name="Blanchard K."/>
            <person name="Robic S."/>
            <person name="Matsumura I."/>
        </authorList>
    </citation>
    <scope>NUCLEOTIDE SEQUENCE [LARGE SCALE GENOMIC DNA]</scope>
    <source>
        <strain evidence="2 3">NUB3621</strain>
    </source>
</reference>
<organism evidence="2 3">
    <name type="scientific">Parageobacillus genomosp. 1</name>
    <dbReference type="NCBI Taxonomy" id="1295642"/>
    <lineage>
        <taxon>Bacteria</taxon>
        <taxon>Bacillati</taxon>
        <taxon>Bacillota</taxon>
        <taxon>Bacilli</taxon>
        <taxon>Bacillales</taxon>
        <taxon>Anoxybacillaceae</taxon>
        <taxon>Parageobacillus</taxon>
    </lineage>
</organism>
<comment type="caution">
    <text evidence="2">The sequence shown here is derived from an EMBL/GenBank/DDBJ whole genome shotgun (WGS) entry which is preliminary data.</text>
</comment>
<name>A0ABC9VGF6_9BACL</name>
<evidence type="ECO:0000313" key="2">
    <source>
        <dbReference type="EMBL" id="EZP77671.1"/>
    </source>
</evidence>
<feature type="domain" description="DUF6946" evidence="1">
    <location>
        <begin position="12"/>
        <end position="207"/>
    </location>
</feature>
<sequence>MLIRTMSGEIISSVEEWKKLSPPASKDIHWVDGRSAKELAKAWLRNGKAEVPFEINTILESHPLTRGLKVEYAIPEYETKLDGYGKGRKHDLFVLAKNNGENVVISIEAKADEPFGLTIRERLNSKNPKGSNIEKRIIELKEALFAKNDVGELRYQLLYGIGGTLIEAKNRNAKLAVFIVHEFLSSKTSPKKTRKNCSDLNQFVSSLVNTSIELNYGTLFGPIFVSGGSNISKEIPLLIGKVKTNLTL</sequence>
<accession>A0ABC9VGF6</accession>
<evidence type="ECO:0000313" key="3">
    <source>
        <dbReference type="Proteomes" id="UP000023566"/>
    </source>
</evidence>
<proteinExistence type="predicted"/>
<dbReference type="InterPro" id="IPR054024">
    <property type="entry name" value="DUF6946"/>
</dbReference>
<keyword evidence="3" id="KW-1185">Reference proteome</keyword>
<evidence type="ECO:0000259" key="1">
    <source>
        <dbReference type="Pfam" id="PF22187"/>
    </source>
</evidence>
<dbReference type="RefSeq" id="WP_043904750.1">
    <property type="nucleotide sequence ID" value="NZ_CM002692.1"/>
</dbReference>
<dbReference type="AlphaFoldDB" id="A0ABC9VGF6"/>